<comment type="pathway">
    <text evidence="2">Protein modification; protein ubiquitination.</text>
</comment>
<evidence type="ECO:0000256" key="6">
    <source>
        <dbReference type="ARBA" id="ARBA00022692"/>
    </source>
</evidence>
<evidence type="ECO:0000256" key="17">
    <source>
        <dbReference type="ARBA" id="ARBA00034523"/>
    </source>
</evidence>
<keyword evidence="21" id="KW-1185">Reference proteome</keyword>
<protein>
    <recommendedName>
        <fullName evidence="17">RING-type E3 ubiquitin transferase (cysteine targeting)</fullName>
        <ecNumber evidence="17">2.3.2.36</ecNumber>
    </recommendedName>
    <alternativeName>
        <fullName evidence="15">Peroxin-2</fullName>
    </alternativeName>
</protein>
<dbReference type="EC" id="2.3.2.36" evidence="17"/>
<name>A0A6G0XB63_9STRA</name>
<evidence type="ECO:0000256" key="5">
    <source>
        <dbReference type="ARBA" id="ARBA00022679"/>
    </source>
</evidence>
<keyword evidence="6" id="KW-0812">Transmembrane</keyword>
<keyword evidence="10" id="KW-0862">Zinc</keyword>
<keyword evidence="13" id="KW-0472">Membrane</keyword>
<dbReference type="EMBL" id="VJMJ01000084">
    <property type="protein sequence ID" value="KAF0737399.1"/>
    <property type="molecule type" value="Genomic_DNA"/>
</dbReference>
<keyword evidence="12" id="KW-1133">Transmembrane helix</keyword>
<dbReference type="PROSITE" id="PS00518">
    <property type="entry name" value="ZF_RING_1"/>
    <property type="match status" value="1"/>
</dbReference>
<evidence type="ECO:0000256" key="2">
    <source>
        <dbReference type="ARBA" id="ARBA00004906"/>
    </source>
</evidence>
<dbReference type="GO" id="GO:0061630">
    <property type="term" value="F:ubiquitin protein ligase activity"/>
    <property type="evidence" value="ECO:0007669"/>
    <property type="project" value="UniProtKB-EC"/>
</dbReference>
<sequence>MWQENNQSAIECLAHLRQIVSKSSSLELFHASANLRVNKWDALVLDGEIMSLMKHPIKNMFAYFPPGLMEKFQPEIDGGMLALLFFFSVGMKKPTPGMALQNLNYAADCFTLKKTVHLFLFSVAIPYGWKRIHRMLLNWRWREDRTTEAEEKYQRFLTLLHRVSTIVAVCQLLNHIAFFRNGQYRTLAERLVGMKLQKTKPILQPRAITFEYMNRQLVWDGLVEFGSFMLPLINWDRIWRIVRRVGWFLPDDASVARARQNGCPICLAATAKTPYKTSCGHTYCYYCLQTAVSTQPDFSCIVCGDVFQSSYRLTNPQLDQSNSS</sequence>
<evidence type="ECO:0000256" key="3">
    <source>
        <dbReference type="ARBA" id="ARBA00008704"/>
    </source>
</evidence>
<proteinExistence type="inferred from homology"/>
<dbReference type="VEuPathDB" id="FungiDB:AeMF1_021765"/>
<evidence type="ECO:0000256" key="12">
    <source>
        <dbReference type="ARBA" id="ARBA00022989"/>
    </source>
</evidence>
<dbReference type="InterPro" id="IPR013083">
    <property type="entry name" value="Znf_RING/FYVE/PHD"/>
</dbReference>
<dbReference type="InterPro" id="IPR025654">
    <property type="entry name" value="PEX2/10"/>
</dbReference>
<dbReference type="AlphaFoldDB" id="A0A6G0XB63"/>
<dbReference type="PANTHER" id="PTHR48178:SF1">
    <property type="entry name" value="PEROXISOME BIOGENESIS FACTOR 2"/>
    <property type="match status" value="1"/>
</dbReference>
<evidence type="ECO:0000259" key="19">
    <source>
        <dbReference type="PROSITE" id="PS50089"/>
    </source>
</evidence>
<evidence type="ECO:0000256" key="1">
    <source>
        <dbReference type="ARBA" id="ARBA00004585"/>
    </source>
</evidence>
<evidence type="ECO:0000256" key="16">
    <source>
        <dbReference type="ARBA" id="ARBA00034438"/>
    </source>
</evidence>
<evidence type="ECO:0000256" key="11">
    <source>
        <dbReference type="ARBA" id="ARBA00022927"/>
    </source>
</evidence>
<evidence type="ECO:0000256" key="14">
    <source>
        <dbReference type="ARBA" id="ARBA00023140"/>
    </source>
</evidence>
<dbReference type="GO" id="GO:0005778">
    <property type="term" value="C:peroxisomal membrane"/>
    <property type="evidence" value="ECO:0007669"/>
    <property type="project" value="UniProtKB-SubCell"/>
</dbReference>
<dbReference type="InterPro" id="IPR027370">
    <property type="entry name" value="Znf-RING_euk"/>
</dbReference>
<dbReference type="Pfam" id="PF04757">
    <property type="entry name" value="Pex2_Pex12"/>
    <property type="match status" value="1"/>
</dbReference>
<evidence type="ECO:0000256" key="9">
    <source>
        <dbReference type="ARBA" id="ARBA00022786"/>
    </source>
</evidence>
<keyword evidence="14" id="KW-0576">Peroxisome</keyword>
<accession>A0A6G0XB63</accession>
<dbReference type="InterPro" id="IPR001841">
    <property type="entry name" value="Znf_RING"/>
</dbReference>
<gene>
    <name evidence="20" type="ORF">Ae201684_006564</name>
</gene>
<dbReference type="SUPFAM" id="SSF57850">
    <property type="entry name" value="RING/U-box"/>
    <property type="match status" value="1"/>
</dbReference>
<evidence type="ECO:0000313" key="20">
    <source>
        <dbReference type="EMBL" id="KAF0737399.1"/>
    </source>
</evidence>
<dbReference type="Gene3D" id="3.30.40.10">
    <property type="entry name" value="Zinc/RING finger domain, C3HC4 (zinc finger)"/>
    <property type="match status" value="1"/>
</dbReference>
<evidence type="ECO:0000256" key="10">
    <source>
        <dbReference type="ARBA" id="ARBA00022833"/>
    </source>
</evidence>
<dbReference type="PROSITE" id="PS50089">
    <property type="entry name" value="ZF_RING_2"/>
    <property type="match status" value="1"/>
</dbReference>
<dbReference type="GO" id="GO:0016558">
    <property type="term" value="P:protein import into peroxisome matrix"/>
    <property type="evidence" value="ECO:0007669"/>
    <property type="project" value="InterPro"/>
</dbReference>
<evidence type="ECO:0000256" key="7">
    <source>
        <dbReference type="ARBA" id="ARBA00022723"/>
    </source>
</evidence>
<comment type="subcellular location">
    <subcellularLocation>
        <location evidence="1">Peroxisome membrane</location>
        <topology evidence="1">Multi-pass membrane protein</topology>
    </subcellularLocation>
</comment>
<evidence type="ECO:0000256" key="4">
    <source>
        <dbReference type="ARBA" id="ARBA00022448"/>
    </source>
</evidence>
<dbReference type="GO" id="GO:0008270">
    <property type="term" value="F:zinc ion binding"/>
    <property type="evidence" value="ECO:0007669"/>
    <property type="project" value="UniProtKB-KW"/>
</dbReference>
<comment type="caution">
    <text evidence="20">The sequence shown here is derived from an EMBL/GenBank/DDBJ whole genome shotgun (WGS) entry which is preliminary data.</text>
</comment>
<dbReference type="PANTHER" id="PTHR48178">
    <property type="entry name" value="PEROXISOME BIOGENESIS FACTOR 2"/>
    <property type="match status" value="1"/>
</dbReference>
<keyword evidence="9" id="KW-0833">Ubl conjugation pathway</keyword>
<organism evidence="20 21">
    <name type="scientific">Aphanomyces euteiches</name>
    <dbReference type="NCBI Taxonomy" id="100861"/>
    <lineage>
        <taxon>Eukaryota</taxon>
        <taxon>Sar</taxon>
        <taxon>Stramenopiles</taxon>
        <taxon>Oomycota</taxon>
        <taxon>Saprolegniomycetes</taxon>
        <taxon>Saprolegniales</taxon>
        <taxon>Verrucalvaceae</taxon>
        <taxon>Aphanomyces</taxon>
    </lineage>
</organism>
<dbReference type="SMART" id="SM00184">
    <property type="entry name" value="RING"/>
    <property type="match status" value="1"/>
</dbReference>
<evidence type="ECO:0000256" key="15">
    <source>
        <dbReference type="ARBA" id="ARBA00032511"/>
    </source>
</evidence>
<evidence type="ECO:0000256" key="18">
    <source>
        <dbReference type="PROSITE-ProRule" id="PRU00175"/>
    </source>
</evidence>
<keyword evidence="11" id="KW-0653">Protein transport</keyword>
<reference evidence="20 21" key="1">
    <citation type="submission" date="2019-07" db="EMBL/GenBank/DDBJ databases">
        <title>Genomics analysis of Aphanomyces spp. identifies a new class of oomycete effector associated with host adaptation.</title>
        <authorList>
            <person name="Gaulin E."/>
        </authorList>
    </citation>
    <scope>NUCLEOTIDE SEQUENCE [LARGE SCALE GENOMIC DNA]</scope>
    <source>
        <strain evidence="20 21">ATCC 201684</strain>
    </source>
</reference>
<feature type="domain" description="RING-type" evidence="19">
    <location>
        <begin position="263"/>
        <end position="303"/>
    </location>
</feature>
<keyword evidence="4" id="KW-0813">Transport</keyword>
<dbReference type="InterPro" id="IPR017907">
    <property type="entry name" value="Znf_RING_CS"/>
</dbReference>
<keyword evidence="7" id="KW-0479">Metal-binding</keyword>
<keyword evidence="8 18" id="KW-0863">Zinc-finger</keyword>
<dbReference type="Proteomes" id="UP000481153">
    <property type="component" value="Unassembled WGS sequence"/>
</dbReference>
<dbReference type="Pfam" id="PF13445">
    <property type="entry name" value="zf-RING_UBOX"/>
    <property type="match status" value="1"/>
</dbReference>
<comment type="catalytic activity">
    <reaction evidence="16">
        <text>[E2 ubiquitin-conjugating enzyme]-S-ubiquitinyl-L-cysteine + [acceptor protein]-L-cysteine = [E2 ubiquitin-conjugating enzyme]-L-cysteine + [acceptor protein]-S-ubiquitinyl-L-cysteine.</text>
        <dbReference type="EC" id="2.3.2.36"/>
    </reaction>
</comment>
<evidence type="ECO:0000313" key="21">
    <source>
        <dbReference type="Proteomes" id="UP000481153"/>
    </source>
</evidence>
<comment type="similarity">
    <text evidence="3">Belongs to the pex2/pex10/pex12 family.</text>
</comment>
<evidence type="ECO:0000256" key="13">
    <source>
        <dbReference type="ARBA" id="ARBA00023136"/>
    </source>
</evidence>
<dbReference type="InterPro" id="IPR006845">
    <property type="entry name" value="Pex_N"/>
</dbReference>
<keyword evidence="5" id="KW-0808">Transferase</keyword>
<evidence type="ECO:0000256" key="8">
    <source>
        <dbReference type="ARBA" id="ARBA00022771"/>
    </source>
</evidence>